<feature type="transmembrane region" description="Helical" evidence="8">
    <location>
        <begin position="167"/>
        <end position="191"/>
    </location>
</feature>
<dbReference type="InterPro" id="IPR011701">
    <property type="entry name" value="MFS"/>
</dbReference>
<comment type="caution">
    <text evidence="10">The sequence shown here is derived from an EMBL/GenBank/DDBJ whole genome shotgun (WGS) entry which is preliminary data.</text>
</comment>
<dbReference type="Pfam" id="PF07690">
    <property type="entry name" value="MFS_1"/>
    <property type="match status" value="1"/>
</dbReference>
<dbReference type="PANTHER" id="PTHR42718:SF47">
    <property type="entry name" value="METHYL VIOLOGEN RESISTANCE PROTEIN SMVA"/>
    <property type="match status" value="1"/>
</dbReference>
<feature type="transmembrane region" description="Helical" evidence="8">
    <location>
        <begin position="475"/>
        <end position="496"/>
    </location>
</feature>
<keyword evidence="3" id="KW-1003">Cell membrane</keyword>
<evidence type="ECO:0000313" key="11">
    <source>
        <dbReference type="Proteomes" id="UP000295258"/>
    </source>
</evidence>
<protein>
    <submittedName>
        <fullName evidence="10">MFS transporter</fullName>
    </submittedName>
</protein>
<gene>
    <name evidence="10" type="ORF">E1292_26875</name>
</gene>
<feature type="transmembrane region" description="Helical" evidence="8">
    <location>
        <begin position="334"/>
        <end position="354"/>
    </location>
</feature>
<feature type="transmembrane region" description="Helical" evidence="8">
    <location>
        <begin position="51"/>
        <end position="71"/>
    </location>
</feature>
<evidence type="ECO:0000256" key="3">
    <source>
        <dbReference type="ARBA" id="ARBA00022475"/>
    </source>
</evidence>
<evidence type="ECO:0000256" key="1">
    <source>
        <dbReference type="ARBA" id="ARBA00004651"/>
    </source>
</evidence>
<feature type="compositionally biased region" description="Basic and acidic residues" evidence="7">
    <location>
        <begin position="506"/>
        <end position="518"/>
    </location>
</feature>
<proteinExistence type="predicted"/>
<name>A0A4R4V836_9ACTN</name>
<dbReference type="PROSITE" id="PS50850">
    <property type="entry name" value="MFS"/>
    <property type="match status" value="1"/>
</dbReference>
<dbReference type="RefSeq" id="WP_132597984.1">
    <property type="nucleotide sequence ID" value="NZ_SMKO01000082.1"/>
</dbReference>
<feature type="transmembrane region" description="Helical" evidence="8">
    <location>
        <begin position="143"/>
        <end position="161"/>
    </location>
</feature>
<dbReference type="GO" id="GO:0022857">
    <property type="term" value="F:transmembrane transporter activity"/>
    <property type="evidence" value="ECO:0007669"/>
    <property type="project" value="InterPro"/>
</dbReference>
<feature type="transmembrane region" description="Helical" evidence="8">
    <location>
        <begin position="108"/>
        <end position="131"/>
    </location>
</feature>
<evidence type="ECO:0000256" key="5">
    <source>
        <dbReference type="ARBA" id="ARBA00022989"/>
    </source>
</evidence>
<comment type="subcellular location">
    <subcellularLocation>
        <location evidence="1">Cell membrane</location>
        <topology evidence="1">Multi-pass membrane protein</topology>
    </subcellularLocation>
</comment>
<dbReference type="InterPro" id="IPR020846">
    <property type="entry name" value="MFS_dom"/>
</dbReference>
<feature type="transmembrane region" description="Helical" evidence="8">
    <location>
        <begin position="360"/>
        <end position="385"/>
    </location>
</feature>
<feature type="transmembrane region" description="Helical" evidence="8">
    <location>
        <begin position="405"/>
        <end position="424"/>
    </location>
</feature>
<keyword evidence="6 8" id="KW-0472">Membrane</keyword>
<dbReference type="SUPFAM" id="SSF103473">
    <property type="entry name" value="MFS general substrate transporter"/>
    <property type="match status" value="1"/>
</dbReference>
<dbReference type="EMBL" id="SMKO01000082">
    <property type="protein sequence ID" value="TDD01132.1"/>
    <property type="molecule type" value="Genomic_DNA"/>
</dbReference>
<dbReference type="Gene3D" id="1.20.1720.10">
    <property type="entry name" value="Multidrug resistance protein D"/>
    <property type="match status" value="1"/>
</dbReference>
<dbReference type="AlphaFoldDB" id="A0A4R4V836"/>
<dbReference type="Gene3D" id="1.20.1250.20">
    <property type="entry name" value="MFS general substrate transporter like domains"/>
    <property type="match status" value="1"/>
</dbReference>
<dbReference type="CDD" id="cd17321">
    <property type="entry name" value="MFS_MMR_MDR_like"/>
    <property type="match status" value="1"/>
</dbReference>
<organism evidence="10 11">
    <name type="scientific">Nonomuraea deserti</name>
    <dbReference type="NCBI Taxonomy" id="1848322"/>
    <lineage>
        <taxon>Bacteria</taxon>
        <taxon>Bacillati</taxon>
        <taxon>Actinomycetota</taxon>
        <taxon>Actinomycetes</taxon>
        <taxon>Streptosporangiales</taxon>
        <taxon>Streptosporangiaceae</taxon>
        <taxon>Nonomuraea</taxon>
    </lineage>
</organism>
<evidence type="ECO:0000256" key="6">
    <source>
        <dbReference type="ARBA" id="ARBA00023136"/>
    </source>
</evidence>
<evidence type="ECO:0000313" key="10">
    <source>
        <dbReference type="EMBL" id="TDD01132.1"/>
    </source>
</evidence>
<dbReference type="GO" id="GO:0005886">
    <property type="term" value="C:plasma membrane"/>
    <property type="evidence" value="ECO:0007669"/>
    <property type="project" value="UniProtKB-SubCell"/>
</dbReference>
<reference evidence="10 11" key="1">
    <citation type="submission" date="2019-03" db="EMBL/GenBank/DDBJ databases">
        <title>Draft genome sequences of novel Actinobacteria.</title>
        <authorList>
            <person name="Sahin N."/>
            <person name="Ay H."/>
            <person name="Saygin H."/>
        </authorList>
    </citation>
    <scope>NUCLEOTIDE SEQUENCE [LARGE SCALE GENOMIC DNA]</scope>
    <source>
        <strain evidence="10 11">KC310</strain>
    </source>
</reference>
<feature type="region of interest" description="Disordered" evidence="7">
    <location>
        <begin position="505"/>
        <end position="531"/>
    </location>
</feature>
<evidence type="ECO:0000256" key="2">
    <source>
        <dbReference type="ARBA" id="ARBA00022448"/>
    </source>
</evidence>
<feature type="transmembrane region" description="Helical" evidence="8">
    <location>
        <begin position="83"/>
        <end position="102"/>
    </location>
</feature>
<evidence type="ECO:0000256" key="8">
    <source>
        <dbReference type="SAM" id="Phobius"/>
    </source>
</evidence>
<feature type="transmembrane region" description="Helical" evidence="8">
    <location>
        <begin position="15"/>
        <end position="39"/>
    </location>
</feature>
<feature type="transmembrane region" description="Helical" evidence="8">
    <location>
        <begin position="203"/>
        <end position="220"/>
    </location>
</feature>
<sequence>MTAANARPGAGRRKWVGLAVLGLPTFLVSMDFSVLYLAVPHLSADLAPSGIQQLWIVDIYGLLIAGFLVIMGTIGDRIGRKKLLLIGGAVFGIVSVAAAFSTSPEMLIVSRAMLGVAGAAVMPSVLALVTGIFTDQKQRSRALAVYLTCFMGGATLGPLVGGALLEYFWWGSVFLVAVPGIVLLLVFGPFLLPDQRAPQAGPFDPASVLLSLAAILPFVYGLKELARHGWQWLPAGALVFGIAVGVVFVHRQRHLEHPLLDLRMFGNRTFRSALTLMFVTGVVGTGTLLLVTLYLQNVIGLTPLVAGLLLVVPNVLMIIGNLSTPSLANRIRPAYLIAGGLLVAGAGYLIFTLADSTSSSMVIFIAMCVVMLGTAPLAALCNHLAMGAVPPDKAGSGASIVQTTAEFGLGLGIATLATLGTAVYRSNVEGALSAIPPDAADAARESIDRAVAAAAQLPAEQSGDLLAAAREAFTSGVHVVGIVSAIFYVGLAVLAIRAFRHVHNSHGGDDDTTHKDPETDPVSDAALATEA</sequence>
<evidence type="ECO:0000259" key="9">
    <source>
        <dbReference type="PROSITE" id="PS50850"/>
    </source>
</evidence>
<feature type="transmembrane region" description="Helical" evidence="8">
    <location>
        <begin position="232"/>
        <end position="249"/>
    </location>
</feature>
<feature type="domain" description="Major facilitator superfamily (MFS) profile" evidence="9">
    <location>
        <begin position="17"/>
        <end position="502"/>
    </location>
</feature>
<dbReference type="InterPro" id="IPR036259">
    <property type="entry name" value="MFS_trans_sf"/>
</dbReference>
<feature type="transmembrane region" description="Helical" evidence="8">
    <location>
        <begin position="270"/>
        <end position="295"/>
    </location>
</feature>
<dbReference type="PANTHER" id="PTHR42718">
    <property type="entry name" value="MAJOR FACILITATOR SUPERFAMILY MULTIDRUG TRANSPORTER MFSC"/>
    <property type="match status" value="1"/>
</dbReference>
<feature type="transmembrane region" description="Helical" evidence="8">
    <location>
        <begin position="301"/>
        <end position="322"/>
    </location>
</feature>
<evidence type="ECO:0000256" key="7">
    <source>
        <dbReference type="SAM" id="MobiDB-lite"/>
    </source>
</evidence>
<keyword evidence="2" id="KW-0813">Transport</keyword>
<keyword evidence="5 8" id="KW-1133">Transmembrane helix</keyword>
<dbReference type="Proteomes" id="UP000295258">
    <property type="component" value="Unassembled WGS sequence"/>
</dbReference>
<keyword evidence="4 8" id="KW-0812">Transmembrane</keyword>
<keyword evidence="11" id="KW-1185">Reference proteome</keyword>
<evidence type="ECO:0000256" key="4">
    <source>
        <dbReference type="ARBA" id="ARBA00022692"/>
    </source>
</evidence>
<accession>A0A4R4V836</accession>